<dbReference type="PRINTS" id="PR01544">
    <property type="entry name" value="ARATH130DUF"/>
</dbReference>
<dbReference type="PANTHER" id="PTHR21736">
    <property type="entry name" value="VERNALIZATION-INSENSITIVE PROTEIN 3"/>
    <property type="match status" value="1"/>
</dbReference>
<protein>
    <submittedName>
        <fullName evidence="1">Uncharacterized protein</fullName>
    </submittedName>
</protein>
<dbReference type="AlphaFoldDB" id="A0A6J5TY43"/>
<dbReference type="GO" id="GO:0010492">
    <property type="term" value="P:maintenance of shoot apical meristem identity"/>
    <property type="evidence" value="ECO:0007669"/>
    <property type="project" value="TreeGrafter"/>
</dbReference>
<sequence>METLLKAHRAQLEILVALKTGLPDFLQQESDVSSSDLAEIFLNSRCRNPSCRSPVPVYECDCKFCSQKNVGLGVMFVSIGAMRIVHCGNLILEMDAVLLDLKGLLRCSSMCCLRSSL</sequence>
<dbReference type="GO" id="GO:0010078">
    <property type="term" value="P:maintenance of root meristem identity"/>
    <property type="evidence" value="ECO:0007669"/>
    <property type="project" value="TreeGrafter"/>
</dbReference>
<dbReference type="Proteomes" id="UP000507222">
    <property type="component" value="Unassembled WGS sequence"/>
</dbReference>
<dbReference type="InterPro" id="IPR004082">
    <property type="entry name" value="OBERON"/>
</dbReference>
<dbReference type="GO" id="GO:0010071">
    <property type="term" value="P:root meristem specification"/>
    <property type="evidence" value="ECO:0007669"/>
    <property type="project" value="TreeGrafter"/>
</dbReference>
<dbReference type="EMBL" id="CAEKDK010000002">
    <property type="protein sequence ID" value="CAB4268137.1"/>
    <property type="molecule type" value="Genomic_DNA"/>
</dbReference>
<evidence type="ECO:0000313" key="1">
    <source>
        <dbReference type="EMBL" id="CAB4268137.1"/>
    </source>
</evidence>
<reference evidence="1 2" key="1">
    <citation type="submission" date="2020-05" db="EMBL/GenBank/DDBJ databases">
        <authorList>
            <person name="Campoy J."/>
            <person name="Schneeberger K."/>
            <person name="Spophaly S."/>
        </authorList>
    </citation>
    <scope>NUCLEOTIDE SEQUENCE [LARGE SCALE GENOMIC DNA]</scope>
    <source>
        <strain evidence="1">PruArmRojPasFocal</strain>
    </source>
</reference>
<gene>
    <name evidence="1" type="ORF">CURHAP_LOCUS11212</name>
</gene>
<evidence type="ECO:0000313" key="2">
    <source>
        <dbReference type="Proteomes" id="UP000507222"/>
    </source>
</evidence>
<dbReference type="PANTHER" id="PTHR21736:SF20">
    <property type="entry name" value="PROTEIN OBERON 4"/>
    <property type="match status" value="1"/>
</dbReference>
<accession>A0A6J5TY43</accession>
<dbReference type="GO" id="GO:0010468">
    <property type="term" value="P:regulation of gene expression"/>
    <property type="evidence" value="ECO:0007669"/>
    <property type="project" value="TreeGrafter"/>
</dbReference>
<proteinExistence type="predicted"/>
<name>A0A6J5TY43_PRUAR</name>
<dbReference type="GO" id="GO:0005634">
    <property type="term" value="C:nucleus"/>
    <property type="evidence" value="ECO:0007669"/>
    <property type="project" value="TreeGrafter"/>
</dbReference>
<organism evidence="1 2">
    <name type="scientific">Prunus armeniaca</name>
    <name type="common">Apricot</name>
    <name type="synonym">Armeniaca vulgaris</name>
    <dbReference type="NCBI Taxonomy" id="36596"/>
    <lineage>
        <taxon>Eukaryota</taxon>
        <taxon>Viridiplantae</taxon>
        <taxon>Streptophyta</taxon>
        <taxon>Embryophyta</taxon>
        <taxon>Tracheophyta</taxon>
        <taxon>Spermatophyta</taxon>
        <taxon>Magnoliopsida</taxon>
        <taxon>eudicotyledons</taxon>
        <taxon>Gunneridae</taxon>
        <taxon>Pentapetalae</taxon>
        <taxon>rosids</taxon>
        <taxon>fabids</taxon>
        <taxon>Rosales</taxon>
        <taxon>Rosaceae</taxon>
        <taxon>Amygdaloideae</taxon>
        <taxon>Amygdaleae</taxon>
        <taxon>Prunus</taxon>
    </lineage>
</organism>